<dbReference type="Pfam" id="PF00078">
    <property type="entry name" value="RVT_1"/>
    <property type="match status" value="1"/>
</dbReference>
<dbReference type="InterPro" id="IPR050951">
    <property type="entry name" value="Retrovirus_Pol_polyprotein"/>
</dbReference>
<dbReference type="InterPro" id="IPR043128">
    <property type="entry name" value="Rev_trsase/Diguanyl_cyclase"/>
</dbReference>
<evidence type="ECO:0000256" key="2">
    <source>
        <dbReference type="ARBA" id="ARBA00012180"/>
    </source>
</evidence>
<dbReference type="SUPFAM" id="SSF56672">
    <property type="entry name" value="DNA/RNA polymerases"/>
    <property type="match status" value="1"/>
</dbReference>
<reference evidence="5 6" key="1">
    <citation type="submission" date="2023-09" db="EMBL/GenBank/DDBJ databases">
        <authorList>
            <person name="Wang M."/>
        </authorList>
    </citation>
    <scope>NUCLEOTIDE SEQUENCE [LARGE SCALE GENOMIC DNA]</scope>
    <source>
        <strain evidence="5">GT-2023</strain>
        <tissue evidence="5">Liver</tissue>
    </source>
</reference>
<dbReference type="EC" id="3.1.26.4" evidence="2"/>
<keyword evidence="6" id="KW-1185">Reference proteome</keyword>
<proteinExistence type="inferred from homology"/>
<dbReference type="PANTHER" id="PTHR37984">
    <property type="entry name" value="PROTEIN CBG26694"/>
    <property type="match status" value="1"/>
</dbReference>
<dbReference type="Gene3D" id="3.30.70.270">
    <property type="match status" value="1"/>
</dbReference>
<accession>A0ABR3NJJ2</accession>
<dbReference type="PANTHER" id="PTHR37984:SF5">
    <property type="entry name" value="PROTEIN NYNRIN-LIKE"/>
    <property type="match status" value="1"/>
</dbReference>
<dbReference type="Proteomes" id="UP001558613">
    <property type="component" value="Unassembled WGS sequence"/>
</dbReference>
<dbReference type="Pfam" id="PF17921">
    <property type="entry name" value="Integrase_H2C2"/>
    <property type="match status" value="1"/>
</dbReference>
<dbReference type="CDD" id="cd01647">
    <property type="entry name" value="RT_LTR"/>
    <property type="match status" value="1"/>
</dbReference>
<gene>
    <name evidence="5" type="ORF">QQF64_023831</name>
</gene>
<evidence type="ECO:0000256" key="1">
    <source>
        <dbReference type="ARBA" id="ARBA00010879"/>
    </source>
</evidence>
<feature type="domain" description="Reverse transcriptase" evidence="4">
    <location>
        <begin position="418"/>
        <end position="612"/>
    </location>
</feature>
<dbReference type="EMBL" id="JAYMGO010000003">
    <property type="protein sequence ID" value="KAL1277158.1"/>
    <property type="molecule type" value="Genomic_DNA"/>
</dbReference>
<name>A0ABR3NJJ2_9TELE</name>
<comment type="caution">
    <text evidence="5">The sequence shown here is derived from an EMBL/GenBank/DDBJ whole genome shotgun (WGS) entry which is preliminary data.</text>
</comment>
<evidence type="ECO:0000259" key="4">
    <source>
        <dbReference type="PROSITE" id="PS50878"/>
    </source>
</evidence>
<evidence type="ECO:0000256" key="3">
    <source>
        <dbReference type="ARBA" id="ARBA00039658"/>
    </source>
</evidence>
<dbReference type="InterPro" id="IPR043502">
    <property type="entry name" value="DNA/RNA_pol_sf"/>
</dbReference>
<evidence type="ECO:0000313" key="6">
    <source>
        <dbReference type="Proteomes" id="UP001558613"/>
    </source>
</evidence>
<dbReference type="InterPro" id="IPR041588">
    <property type="entry name" value="Integrase_H2C2"/>
</dbReference>
<dbReference type="Gene3D" id="3.10.10.10">
    <property type="entry name" value="HIV Type 1 Reverse Transcriptase, subunit A, domain 1"/>
    <property type="match status" value="1"/>
</dbReference>
<sequence length="762" mass="87153">MRDYIKRNNLRKEQQAEEILVHLRGKARDVVRFGIRNSDIDIVHNPDAIFSILRKHFEAAPCSPLPLADFYTTLPRPGEDAYKYWLRLNRAVNIAAERLKEQATVWSDLQLKAMVDSGSVGCTLSEAAERRLLQHKPDLLKLSANNVIIIGCGGQHVTPKVMYELELTVYACTMVVPVLVVPGQTDDLILGSNAIKWLIQKMKETDVCWRLVWSPANSDDVECHQFLSLLSNVERWKGEDMPDKVGTAKLKKKLTLQPNHEHLAWAQLPVSTAVSVGNTVIVEPALSKCRPRNVIIERVITPMWELSTLECLQSNVQCAASPMNHVHSSDERANVLDKLGLRDHNLEACEVSDEWKDRLLDLIEKYESTFSRGKMDCGEATDFVHKIHLMDEKPFRLPYRRVAPCHYDKVRTVLNDMELKGIIRKSQSEYASPLVLVWKKNGDLRLCTDFRWLNAKTVKDAHPLPHQSDALAALGGNVFFSTMDLTSGFYNVPLFEEQWKYTDFSSPFGLHEYNRLPQGLTNSPATFMRMMMSIFGDENFTSLLCYLDNLILLQELCYLKYLLVRKSHVRLLFLPTASPTSLHLPSEDPSVAIPFSRLSSLQEQDNILGRVIDYVLRRKRSSKSERAKEPRSVTYTLKHWKKLKIHNHVLYRVKRDRLMNRKLLQYVVPDSLKLDVLRGVHDAAGNQRSPRTLSLAAERLFWLGMNKDIKLYVKNCQRCAVGKTPEPDARAPLEPIRPQSLWSLSVLIFGVLNKLQERSSMS</sequence>
<organism evidence="5 6">
    <name type="scientific">Cirrhinus molitorella</name>
    <name type="common">mud carp</name>
    <dbReference type="NCBI Taxonomy" id="172907"/>
    <lineage>
        <taxon>Eukaryota</taxon>
        <taxon>Metazoa</taxon>
        <taxon>Chordata</taxon>
        <taxon>Craniata</taxon>
        <taxon>Vertebrata</taxon>
        <taxon>Euteleostomi</taxon>
        <taxon>Actinopterygii</taxon>
        <taxon>Neopterygii</taxon>
        <taxon>Teleostei</taxon>
        <taxon>Ostariophysi</taxon>
        <taxon>Cypriniformes</taxon>
        <taxon>Cyprinidae</taxon>
        <taxon>Labeoninae</taxon>
        <taxon>Labeonini</taxon>
        <taxon>Cirrhinus</taxon>
    </lineage>
</organism>
<dbReference type="Gene3D" id="1.10.340.70">
    <property type="match status" value="1"/>
</dbReference>
<comment type="similarity">
    <text evidence="1">Belongs to the beta type-B retroviral polymerase family. HERV class-II K(HML-2) pol subfamily.</text>
</comment>
<dbReference type="PROSITE" id="PS50878">
    <property type="entry name" value="RT_POL"/>
    <property type="match status" value="1"/>
</dbReference>
<protein>
    <recommendedName>
        <fullName evidence="3">Gypsy retrotransposon integrase-like protein 1</fullName>
        <ecNumber evidence="2">3.1.26.4</ecNumber>
    </recommendedName>
</protein>
<evidence type="ECO:0000313" key="5">
    <source>
        <dbReference type="EMBL" id="KAL1277158.1"/>
    </source>
</evidence>
<dbReference type="InterPro" id="IPR000477">
    <property type="entry name" value="RT_dom"/>
</dbReference>